<keyword evidence="2" id="KW-1185">Reference proteome</keyword>
<sequence>MENAMLNVTLSKGQALTLLHELARDDTFRERFERAPADALAELGVERHAFDGQSAMVVLADKAKFEAAHQVLLQTESAGQWKCMVVPGVMLDLANGSLAPVKREGVSGARLGL</sequence>
<evidence type="ECO:0000313" key="2">
    <source>
        <dbReference type="Proteomes" id="UP000253740"/>
    </source>
</evidence>
<organism evidence="1">
    <name type="scientific">Mizugakiibacter sediminis</name>
    <dbReference type="NCBI Taxonomy" id="1475481"/>
    <lineage>
        <taxon>Bacteria</taxon>
        <taxon>Pseudomonadati</taxon>
        <taxon>Pseudomonadota</taxon>
        <taxon>Gammaproteobacteria</taxon>
        <taxon>Lysobacterales</taxon>
        <taxon>Rhodanobacteraceae</taxon>
        <taxon>Mizugakiibacter</taxon>
    </lineage>
</organism>
<evidence type="ECO:0000313" key="1">
    <source>
        <dbReference type="EMBL" id="GAP64853.1"/>
    </source>
</evidence>
<dbReference type="STRING" id="1475481.GCA_000953855_00136"/>
<name>A0A0K8QJ28_9GAMM</name>
<dbReference type="AlphaFoldDB" id="A0A0K8QJ28"/>
<gene>
    <name evidence="1" type="ORF">MBSD_n0135</name>
</gene>
<dbReference type="InterPro" id="IPR030976">
    <property type="entry name" value="Mod_pep_NH_fam"/>
</dbReference>
<dbReference type="Proteomes" id="UP000253740">
    <property type="component" value="Unassembled WGS sequence"/>
</dbReference>
<dbReference type="NCBIfam" id="TIGR04509">
    <property type="entry name" value="mod_pep_NH_fam"/>
    <property type="match status" value="1"/>
</dbReference>
<reference evidence="1" key="1">
    <citation type="submission" date="2015-08" db="EMBL/GenBank/DDBJ databases">
        <title>Complete DNA Sequence of Pseudomonas syringae pv. actinidiae, the Causal Agent of Kiwifruit Canker Disease.</title>
        <authorList>
            <person name="Rikkerink E.H.A."/>
            <person name="Fineran P.C."/>
        </authorList>
    </citation>
    <scope>NUCLEOTIDE SEQUENCE</scope>
    <source>
        <strain evidence="1">SkMP5</strain>
    </source>
</reference>
<accession>A0A0K8QJ28</accession>
<dbReference type="EMBL" id="DF970134">
    <property type="protein sequence ID" value="GAP64853.1"/>
    <property type="molecule type" value="Genomic_DNA"/>
</dbReference>
<protein>
    <submittedName>
        <fullName evidence="1">Uncharacterized protein</fullName>
    </submittedName>
</protein>
<dbReference type="OrthoDB" id="5959633at2"/>
<proteinExistence type="predicted"/>